<evidence type="ECO:0000313" key="10">
    <source>
        <dbReference type="Proteomes" id="UP000317496"/>
    </source>
</evidence>
<comment type="subcellular location">
    <subcellularLocation>
        <location evidence="5">Cytoplasm</location>
    </subcellularLocation>
</comment>
<dbReference type="InterPro" id="IPR011961">
    <property type="entry name" value="RimM"/>
</dbReference>
<evidence type="ECO:0000256" key="1">
    <source>
        <dbReference type="ARBA" id="ARBA00022490"/>
    </source>
</evidence>
<comment type="subunit">
    <text evidence="5">Binds ribosomal protein uS19.</text>
</comment>
<dbReference type="GO" id="GO:0006364">
    <property type="term" value="P:rRNA processing"/>
    <property type="evidence" value="ECO:0007669"/>
    <property type="project" value="UniProtKB-UniRule"/>
</dbReference>
<dbReference type="Pfam" id="PF24986">
    <property type="entry name" value="PRC_RimM"/>
    <property type="match status" value="1"/>
</dbReference>
<accession>A0A516GYQ0</accession>
<comment type="function">
    <text evidence="5">An accessory protein needed during the final step in the assembly of 30S ribosomal subunit, possibly for assembly of the head region. Essential for efficient processing of 16S rRNA. May be needed both before and after RbfA during the maturation of 16S rRNA. It has affinity for free ribosomal 30S subunits but not for 70S ribosomes.</text>
</comment>
<feature type="domain" description="Ribosome maturation factor RimM PRC barrel" evidence="8">
    <location>
        <begin position="99"/>
        <end position="161"/>
    </location>
</feature>
<dbReference type="InterPro" id="IPR009000">
    <property type="entry name" value="Transl_B-barrel_sf"/>
</dbReference>
<feature type="domain" description="RimM N-terminal" evidence="7">
    <location>
        <begin position="7"/>
        <end position="86"/>
    </location>
</feature>
<dbReference type="GO" id="GO:0043022">
    <property type="term" value="F:ribosome binding"/>
    <property type="evidence" value="ECO:0007669"/>
    <property type="project" value="InterPro"/>
</dbReference>
<evidence type="ECO:0000256" key="6">
    <source>
        <dbReference type="SAM" id="MobiDB-lite"/>
    </source>
</evidence>
<dbReference type="KEGG" id="fer:FNB15_03915"/>
<dbReference type="InterPro" id="IPR056792">
    <property type="entry name" value="PRC_RimM"/>
</dbReference>
<dbReference type="GO" id="GO:0042274">
    <property type="term" value="P:ribosomal small subunit biogenesis"/>
    <property type="evidence" value="ECO:0007669"/>
    <property type="project" value="UniProtKB-UniRule"/>
</dbReference>
<organism evidence="9 10">
    <name type="scientific">Ferrovibrio terrae</name>
    <dbReference type="NCBI Taxonomy" id="2594003"/>
    <lineage>
        <taxon>Bacteria</taxon>
        <taxon>Pseudomonadati</taxon>
        <taxon>Pseudomonadota</taxon>
        <taxon>Alphaproteobacteria</taxon>
        <taxon>Rhodospirillales</taxon>
        <taxon>Rhodospirillaceae</taxon>
        <taxon>Ferrovibrio</taxon>
    </lineage>
</organism>
<dbReference type="RefSeq" id="WP_144067451.1">
    <property type="nucleotide sequence ID" value="NZ_CP041636.1"/>
</dbReference>
<keyword evidence="4 5" id="KW-0143">Chaperone</keyword>
<evidence type="ECO:0000313" key="9">
    <source>
        <dbReference type="EMBL" id="QDO96470.1"/>
    </source>
</evidence>
<dbReference type="SUPFAM" id="SSF50447">
    <property type="entry name" value="Translation proteins"/>
    <property type="match status" value="1"/>
</dbReference>
<dbReference type="InterPro" id="IPR011033">
    <property type="entry name" value="PRC_barrel-like_sf"/>
</dbReference>
<evidence type="ECO:0000256" key="4">
    <source>
        <dbReference type="ARBA" id="ARBA00023186"/>
    </source>
</evidence>
<dbReference type="Gene3D" id="2.40.30.60">
    <property type="entry name" value="RimM"/>
    <property type="match status" value="1"/>
</dbReference>
<dbReference type="PANTHER" id="PTHR33692">
    <property type="entry name" value="RIBOSOME MATURATION FACTOR RIMM"/>
    <property type="match status" value="1"/>
</dbReference>
<dbReference type="GO" id="GO:0005737">
    <property type="term" value="C:cytoplasm"/>
    <property type="evidence" value="ECO:0007669"/>
    <property type="project" value="UniProtKB-SubCell"/>
</dbReference>
<dbReference type="Proteomes" id="UP000317496">
    <property type="component" value="Chromosome"/>
</dbReference>
<comment type="similarity">
    <text evidence="5">Belongs to the RimM family.</text>
</comment>
<protein>
    <recommendedName>
        <fullName evidence="5">Ribosome maturation factor RimM</fullName>
    </recommendedName>
</protein>
<keyword evidence="10" id="KW-1185">Reference proteome</keyword>
<keyword evidence="3 5" id="KW-0698">rRNA processing</keyword>
<dbReference type="NCBIfam" id="TIGR02273">
    <property type="entry name" value="16S_RimM"/>
    <property type="match status" value="1"/>
</dbReference>
<reference evidence="9 10" key="1">
    <citation type="submission" date="2019-07" db="EMBL/GenBank/DDBJ databases">
        <title>Genome sequencing for Ferrovibrio sp. K5.</title>
        <authorList>
            <person name="Park S.-J."/>
        </authorList>
    </citation>
    <scope>NUCLEOTIDE SEQUENCE [LARGE SCALE GENOMIC DNA]</scope>
    <source>
        <strain evidence="9 10">K5</strain>
    </source>
</reference>
<proteinExistence type="inferred from homology"/>
<gene>
    <name evidence="5 9" type="primary">rimM</name>
    <name evidence="9" type="ORF">FNB15_03915</name>
</gene>
<evidence type="ECO:0000256" key="2">
    <source>
        <dbReference type="ARBA" id="ARBA00022517"/>
    </source>
</evidence>
<sequence length="192" mass="20143">MSGTLLLGVVIGAQGIQGEVKVKTFTGEPEAVGDYGPLQDATAARTFQLKVLRLSKGDVVIARIKGVEDRNAAEALKGTELYVLRSALPQADEGEFYFADLVGLTAMMSGRVLGSVSAVHNYGAGDMLEVKTDSGRSAMVPFTDDAVPVVDLAAGTVTVEPAFWLGAPETEEDRKDRAEQLAAERAAEQAGG</sequence>
<dbReference type="Pfam" id="PF01782">
    <property type="entry name" value="RimM"/>
    <property type="match status" value="1"/>
</dbReference>
<evidence type="ECO:0000256" key="5">
    <source>
        <dbReference type="HAMAP-Rule" id="MF_00014"/>
    </source>
</evidence>
<dbReference type="PANTHER" id="PTHR33692:SF1">
    <property type="entry name" value="RIBOSOME MATURATION FACTOR RIMM"/>
    <property type="match status" value="1"/>
</dbReference>
<comment type="domain">
    <text evidence="5">The PRC barrel domain binds ribosomal protein uS19.</text>
</comment>
<dbReference type="GO" id="GO:0005840">
    <property type="term" value="C:ribosome"/>
    <property type="evidence" value="ECO:0007669"/>
    <property type="project" value="InterPro"/>
</dbReference>
<keyword evidence="1 5" id="KW-0963">Cytoplasm</keyword>
<name>A0A516GYQ0_9PROT</name>
<keyword evidence="2 5" id="KW-0690">Ribosome biogenesis</keyword>
<dbReference type="AlphaFoldDB" id="A0A516GYQ0"/>
<evidence type="ECO:0000259" key="8">
    <source>
        <dbReference type="Pfam" id="PF24986"/>
    </source>
</evidence>
<feature type="region of interest" description="Disordered" evidence="6">
    <location>
        <begin position="168"/>
        <end position="192"/>
    </location>
</feature>
<dbReference type="Gene3D" id="2.30.30.240">
    <property type="entry name" value="PRC-barrel domain"/>
    <property type="match status" value="1"/>
</dbReference>
<dbReference type="InterPro" id="IPR002676">
    <property type="entry name" value="RimM_N"/>
</dbReference>
<evidence type="ECO:0000256" key="3">
    <source>
        <dbReference type="ARBA" id="ARBA00022552"/>
    </source>
</evidence>
<dbReference type="InterPro" id="IPR036976">
    <property type="entry name" value="RimM_N_sf"/>
</dbReference>
<dbReference type="SUPFAM" id="SSF50346">
    <property type="entry name" value="PRC-barrel domain"/>
    <property type="match status" value="1"/>
</dbReference>
<evidence type="ECO:0000259" key="7">
    <source>
        <dbReference type="Pfam" id="PF01782"/>
    </source>
</evidence>
<dbReference type="HAMAP" id="MF_00014">
    <property type="entry name" value="Ribosome_mat_RimM"/>
    <property type="match status" value="1"/>
</dbReference>
<dbReference type="EMBL" id="CP041636">
    <property type="protein sequence ID" value="QDO96470.1"/>
    <property type="molecule type" value="Genomic_DNA"/>
</dbReference>
<dbReference type="OrthoDB" id="9788191at2"/>